<keyword evidence="1" id="KW-0677">Repeat</keyword>
<evidence type="ECO:0000313" key="5">
    <source>
        <dbReference type="EMBL" id="GMR43093.1"/>
    </source>
</evidence>
<dbReference type="InterPro" id="IPR008160">
    <property type="entry name" value="Collagen"/>
</dbReference>
<feature type="non-terminal residue" evidence="5">
    <location>
        <position position="1"/>
    </location>
</feature>
<dbReference type="AlphaFoldDB" id="A0AAN4ZQS6"/>
<evidence type="ECO:0000256" key="1">
    <source>
        <dbReference type="ARBA" id="ARBA00022737"/>
    </source>
</evidence>
<keyword evidence="3" id="KW-0472">Membrane</keyword>
<evidence type="ECO:0000256" key="2">
    <source>
        <dbReference type="SAM" id="MobiDB-lite"/>
    </source>
</evidence>
<feature type="non-terminal residue" evidence="5">
    <location>
        <position position="448"/>
    </location>
</feature>
<reference evidence="6" key="1">
    <citation type="submission" date="2022-10" db="EMBL/GenBank/DDBJ databases">
        <title>Genome assembly of Pristionchus species.</title>
        <authorList>
            <person name="Yoshida K."/>
            <person name="Sommer R.J."/>
        </authorList>
    </citation>
    <scope>NUCLEOTIDE SEQUENCE [LARGE SCALE GENOMIC DNA]</scope>
    <source>
        <strain evidence="6">RS5460</strain>
    </source>
</reference>
<dbReference type="PANTHER" id="PTHR24637">
    <property type="entry name" value="COLLAGEN"/>
    <property type="match status" value="1"/>
</dbReference>
<feature type="domain" description="Nematode cuticle collagen N-terminal" evidence="4">
    <location>
        <begin position="110"/>
        <end position="160"/>
    </location>
</feature>
<name>A0AAN4ZQS6_9BILA</name>
<evidence type="ECO:0000259" key="4">
    <source>
        <dbReference type="SMART" id="SM01088"/>
    </source>
</evidence>
<evidence type="ECO:0000256" key="3">
    <source>
        <dbReference type="SAM" id="Phobius"/>
    </source>
</evidence>
<evidence type="ECO:0000313" key="6">
    <source>
        <dbReference type="Proteomes" id="UP001328107"/>
    </source>
</evidence>
<feature type="compositionally biased region" description="Low complexity" evidence="2">
    <location>
        <begin position="412"/>
        <end position="425"/>
    </location>
</feature>
<comment type="caution">
    <text evidence="5">The sequence shown here is derived from an EMBL/GenBank/DDBJ whole genome shotgun (WGS) entry which is preliminary data.</text>
</comment>
<keyword evidence="6" id="KW-1185">Reference proteome</keyword>
<feature type="region of interest" description="Disordered" evidence="2">
    <location>
        <begin position="260"/>
        <end position="448"/>
    </location>
</feature>
<dbReference type="PANTHER" id="PTHR24637:SF328">
    <property type="entry name" value="NEMATODE CUTICLE COLLAGEN N-TERMINAL DOMAIN-CONTAINING PROTEIN"/>
    <property type="match status" value="1"/>
</dbReference>
<keyword evidence="3" id="KW-1133">Transmembrane helix</keyword>
<accession>A0AAN4ZQS6</accession>
<protein>
    <recommendedName>
        <fullName evidence="4">Nematode cuticle collagen N-terminal domain-containing protein</fullName>
    </recommendedName>
</protein>
<gene>
    <name evidence="5" type="ORF">PMAYCL1PPCAC_13288</name>
</gene>
<feature type="compositionally biased region" description="Low complexity" evidence="2">
    <location>
        <begin position="288"/>
        <end position="299"/>
    </location>
</feature>
<dbReference type="EMBL" id="BTRK01000003">
    <property type="protein sequence ID" value="GMR43093.1"/>
    <property type="molecule type" value="Genomic_DNA"/>
</dbReference>
<dbReference type="Pfam" id="PF01484">
    <property type="entry name" value="Col_cuticle_N"/>
    <property type="match status" value="1"/>
</dbReference>
<feature type="transmembrane region" description="Helical" evidence="3">
    <location>
        <begin position="108"/>
        <end position="132"/>
    </location>
</feature>
<feature type="compositionally biased region" description="Low complexity" evidence="2">
    <location>
        <begin position="371"/>
        <end position="380"/>
    </location>
</feature>
<keyword evidence="3" id="KW-0812">Transmembrane</keyword>
<dbReference type="SMART" id="SM01088">
    <property type="entry name" value="Col_cuticle_N"/>
    <property type="match status" value="1"/>
</dbReference>
<sequence>DMVVFILLASFCVLILFFVLRFVYFRFLLRGTRRNLCFKLTRRFPHRRGQLGGEEEEGKERGVEDEEKALSEMINRHGVGLSGTGGGQRYSGSLTSCSPSFRMVSMPLATGVAATLGSITLVTMMVFIPIVLREVDDIRYTLEREMHEWRVESDSAYRGLASLSSSRSKRQYDGYGGAPVPAAAPINAYDAPVSRAADAYGSLGVEGAPGIKPGRCNCVAPKENKCAAGPPGTKGAKGEDGAVGLPGQPGIDGAAADDAHAQTQQYDSCFHCPQGAPGPPGPPGKPGPRGMRGARGQAAIPGRDGQPGFPGTLGEVGPAGPMGEEGPQGDPGIDVEHQVGIPGPKGPTGLPGEVGDEGDKGDDGPAGNQGIPGERGPVGEPGEDGSLGAEGVSGDEGDPGADAEYCPCPDRTAAAAVEAATVQQEPPTTAAPTVHQAPSGYRKRKRLL</sequence>
<dbReference type="Proteomes" id="UP001328107">
    <property type="component" value="Unassembled WGS sequence"/>
</dbReference>
<dbReference type="GO" id="GO:0042302">
    <property type="term" value="F:structural constituent of cuticle"/>
    <property type="evidence" value="ECO:0007669"/>
    <property type="project" value="InterPro"/>
</dbReference>
<feature type="compositionally biased region" description="Pro residues" evidence="2">
    <location>
        <begin position="276"/>
        <end position="286"/>
    </location>
</feature>
<organism evidence="5 6">
    <name type="scientific">Pristionchus mayeri</name>
    <dbReference type="NCBI Taxonomy" id="1317129"/>
    <lineage>
        <taxon>Eukaryota</taxon>
        <taxon>Metazoa</taxon>
        <taxon>Ecdysozoa</taxon>
        <taxon>Nematoda</taxon>
        <taxon>Chromadorea</taxon>
        <taxon>Rhabditida</taxon>
        <taxon>Rhabditina</taxon>
        <taxon>Diplogasteromorpha</taxon>
        <taxon>Diplogasteroidea</taxon>
        <taxon>Neodiplogasteridae</taxon>
        <taxon>Pristionchus</taxon>
    </lineage>
</organism>
<dbReference type="Pfam" id="PF01391">
    <property type="entry name" value="Collagen"/>
    <property type="match status" value="2"/>
</dbReference>
<feature type="transmembrane region" description="Helical" evidence="3">
    <location>
        <begin position="6"/>
        <end position="29"/>
    </location>
</feature>
<proteinExistence type="predicted"/>
<dbReference type="InterPro" id="IPR002486">
    <property type="entry name" value="Col_cuticle_N"/>
</dbReference>